<dbReference type="KEGG" id="daa:AKL17_3896"/>
<accession>A0A159Z8S1</accession>
<organism evidence="1 2">
    <name type="scientific">Frigidibacter mobilis</name>
    <dbReference type="NCBI Taxonomy" id="1335048"/>
    <lineage>
        <taxon>Bacteria</taxon>
        <taxon>Pseudomonadati</taxon>
        <taxon>Pseudomonadota</taxon>
        <taxon>Alphaproteobacteria</taxon>
        <taxon>Rhodobacterales</taxon>
        <taxon>Paracoccaceae</taxon>
        <taxon>Frigidibacter</taxon>
    </lineage>
</organism>
<evidence type="ECO:0008006" key="3">
    <source>
        <dbReference type="Google" id="ProtNLM"/>
    </source>
</evidence>
<keyword evidence="2" id="KW-1185">Reference proteome</keyword>
<evidence type="ECO:0000313" key="2">
    <source>
        <dbReference type="Proteomes" id="UP000076128"/>
    </source>
</evidence>
<protein>
    <recommendedName>
        <fullName evidence="3">DUF1127 domain-containing protein</fullName>
    </recommendedName>
</protein>
<proteinExistence type="predicted"/>
<dbReference type="Proteomes" id="UP000076128">
    <property type="component" value="Chromosome"/>
</dbReference>
<name>A0A159Z8S1_9RHOB</name>
<gene>
    <name evidence="1" type="ORF">AKL17_3896</name>
</gene>
<reference evidence="1 2" key="1">
    <citation type="submission" date="2015-09" db="EMBL/GenBank/DDBJ databases">
        <title>Complete genome sequence of Defluviimonas alba cai42t isolated from an oilfield in Xinjiang.</title>
        <authorList>
            <person name="Geng S."/>
            <person name="Pan X."/>
            <person name="Wu X."/>
        </authorList>
    </citation>
    <scope>NUCLEOTIDE SEQUENCE [LARGE SCALE GENOMIC DNA]</scope>
    <source>
        <strain evidence="2">cai42</strain>
    </source>
</reference>
<sequence>MTNVVEFPQLMGLTSGDRSAMHRDKVSPRSLLRVWRERAALRKTLTQDLLPGPDSVLEDAGWTRDAAQAEARKPFWIG</sequence>
<evidence type="ECO:0000313" key="1">
    <source>
        <dbReference type="EMBL" id="AMY71118.1"/>
    </source>
</evidence>
<dbReference type="EMBL" id="CP012661">
    <property type="protein sequence ID" value="AMY71118.1"/>
    <property type="molecule type" value="Genomic_DNA"/>
</dbReference>
<dbReference type="AlphaFoldDB" id="A0A159Z8S1"/>
<dbReference type="RefSeq" id="WP_166507181.1">
    <property type="nucleotide sequence ID" value="NZ_CP012661.1"/>
</dbReference>